<proteinExistence type="predicted"/>
<accession>A0AAC8XHK4</accession>
<dbReference type="AlphaFoldDB" id="A0AAC8XHK4"/>
<gene>
    <name evidence="1" type="ORF">AV942_03205</name>
</gene>
<evidence type="ECO:0000313" key="1">
    <source>
        <dbReference type="EMBL" id="AMJ77389.1"/>
    </source>
</evidence>
<evidence type="ECO:0000313" key="2">
    <source>
        <dbReference type="Proteomes" id="UP000061468"/>
    </source>
</evidence>
<sequence length="60" mass="6733">MPWTAPFVSKGEKIKRYENAQKQGSINIKNLGSNKLVAESGKTLRIKVCLSNNLLKDFKP</sequence>
<protein>
    <submittedName>
        <fullName evidence="1">Uncharacterized protein</fullName>
    </submittedName>
</protein>
<organism evidence="1 2">
    <name type="scientific">Alteromonas mediterranea</name>
    <dbReference type="NCBI Taxonomy" id="314275"/>
    <lineage>
        <taxon>Bacteria</taxon>
        <taxon>Pseudomonadati</taxon>
        <taxon>Pseudomonadota</taxon>
        <taxon>Gammaproteobacteria</taxon>
        <taxon>Alteromonadales</taxon>
        <taxon>Alteromonadaceae</taxon>
        <taxon>Alteromonas/Salinimonas group</taxon>
        <taxon>Alteromonas</taxon>
    </lineage>
</organism>
<dbReference type="EMBL" id="CP013928">
    <property type="protein sequence ID" value="AMJ77389.1"/>
    <property type="molecule type" value="Genomic_DNA"/>
</dbReference>
<name>A0AAC8XHK4_9ALTE</name>
<dbReference type="Proteomes" id="UP000061468">
    <property type="component" value="Chromosome"/>
</dbReference>
<reference evidence="1 2" key="1">
    <citation type="submission" date="2015-12" db="EMBL/GenBank/DDBJ databases">
        <title>Intraspecies pangenome expansion in the marine bacterium Alteromonas.</title>
        <authorList>
            <person name="Lopez-Perez M."/>
            <person name="Rodriguez-Valera F."/>
        </authorList>
    </citation>
    <scope>NUCLEOTIDE SEQUENCE [LARGE SCALE GENOMIC DNA]</scope>
    <source>
        <strain evidence="1 2">UM8</strain>
    </source>
</reference>